<keyword evidence="5" id="KW-0472">Membrane</keyword>
<dbReference type="GO" id="GO:0016042">
    <property type="term" value="P:lipid catabolic process"/>
    <property type="evidence" value="ECO:0007669"/>
    <property type="project" value="TreeGrafter"/>
</dbReference>
<sequence>MVHCVVHGSQLCGTWFTVWYMARCVVHGSLCGTWFTVWYMVRGLLNGSLCGTWFTVWYMVPCVVHGSQLCGTWFTVWYMVHCVVHGLCGTWFTVWYMVHCVVHGSLCGTWFTVWYMVHCVVHGLCGTWFTVWYMFAVWYMVRCVVFGSLCGTWFTMWYMVHCVVQAQSINTWATQMKSALLSREDCNVILVDWSKGAKNKLLTGYRQAAGNTRLVGAQVAELIRFLITNTSGSPGLANRFYIVGFSLGAQAAGYAGSYLRAKGMKLGRITEPMNIAKCDHMRAPRYYIASVKNSCSWRAYPCQTGYQQFTGGYCLSCNGACPSMGFDADRTNRNGTFYLQTNNNAPFCEIKPKWMEHIKDGLLRNVDCNVILVDWYRGSLPPYVEAAGNTRLVGAMIAELIKFLISQTQSSVDLYHVVGFSLGAHIAGYAGSRLKQNGLTLGRITDFGPMSPLVCDHFRATAYFIESLSPQCMHAMKGFPCSDSNGFDRASCLACKNGECPDMGYNTAQNGSQILGRHFLYTTTKVPFCVPYYAVVTFTTTSSWLVGIKRPRIVVKLFGTTGETHLVELSSRYLKRGSNETFLMPDSIDVGTLQKILVLQKNWAWLLRWKVSKVSVKPGWTGTQADRSNNQLYTACLNSYVGKSGVLRKLQQGDVSC</sequence>
<dbReference type="InterPro" id="IPR036392">
    <property type="entry name" value="PLAT/LH2_dom_sf"/>
</dbReference>
<dbReference type="InterPro" id="IPR000734">
    <property type="entry name" value="TAG_lipase"/>
</dbReference>
<dbReference type="SUPFAM" id="SSF49723">
    <property type="entry name" value="Lipase/lipooxygenase domain (PLAT/LH2 domain)"/>
    <property type="match status" value="1"/>
</dbReference>
<reference evidence="8" key="1">
    <citation type="submission" date="2023-01" db="EMBL/GenBank/DDBJ databases">
        <title>Genome assembly of the deep-sea coral Lophelia pertusa.</title>
        <authorList>
            <person name="Herrera S."/>
            <person name="Cordes E."/>
        </authorList>
    </citation>
    <scope>NUCLEOTIDE SEQUENCE</scope>
    <source>
        <strain evidence="8">USNM1676648</strain>
        <tissue evidence="8">Polyp</tissue>
    </source>
</reference>
<keyword evidence="3" id="KW-0964">Secreted</keyword>
<name>A0A9W9ZL89_9CNID</name>
<keyword evidence="5" id="KW-0812">Transmembrane</keyword>
<evidence type="ECO:0000259" key="7">
    <source>
        <dbReference type="Pfam" id="PF01477"/>
    </source>
</evidence>
<feature type="transmembrane region" description="Helical" evidence="5">
    <location>
        <begin position="76"/>
        <end position="98"/>
    </location>
</feature>
<evidence type="ECO:0000256" key="4">
    <source>
        <dbReference type="RuleBase" id="RU004262"/>
    </source>
</evidence>
<feature type="transmembrane region" description="Helical" evidence="5">
    <location>
        <begin position="110"/>
        <end position="132"/>
    </location>
</feature>
<dbReference type="PANTHER" id="PTHR11610:SF178">
    <property type="entry name" value="LIPASE MEMBER H-A-LIKE PROTEIN"/>
    <property type="match status" value="1"/>
</dbReference>
<evidence type="ECO:0000256" key="2">
    <source>
        <dbReference type="ARBA" id="ARBA00010701"/>
    </source>
</evidence>
<dbReference type="OrthoDB" id="199913at2759"/>
<comment type="caution">
    <text evidence="8">The sequence shown here is derived from an EMBL/GenBank/DDBJ whole genome shotgun (WGS) entry which is preliminary data.</text>
</comment>
<dbReference type="Pfam" id="PF00151">
    <property type="entry name" value="Lipase"/>
    <property type="match status" value="4"/>
</dbReference>
<feature type="domain" description="PLAT" evidence="7">
    <location>
        <begin position="550"/>
        <end position="624"/>
    </location>
</feature>
<organism evidence="8 9">
    <name type="scientific">Desmophyllum pertusum</name>
    <dbReference type="NCBI Taxonomy" id="174260"/>
    <lineage>
        <taxon>Eukaryota</taxon>
        <taxon>Metazoa</taxon>
        <taxon>Cnidaria</taxon>
        <taxon>Anthozoa</taxon>
        <taxon>Hexacorallia</taxon>
        <taxon>Scleractinia</taxon>
        <taxon>Caryophylliina</taxon>
        <taxon>Caryophylliidae</taxon>
        <taxon>Desmophyllum</taxon>
    </lineage>
</organism>
<dbReference type="Gene3D" id="2.60.60.20">
    <property type="entry name" value="PLAT/LH2 domain"/>
    <property type="match status" value="1"/>
</dbReference>
<evidence type="ECO:0000313" key="8">
    <source>
        <dbReference type="EMBL" id="KAJ7383380.1"/>
    </source>
</evidence>
<dbReference type="Proteomes" id="UP001163046">
    <property type="component" value="Unassembled WGS sequence"/>
</dbReference>
<evidence type="ECO:0000256" key="1">
    <source>
        <dbReference type="ARBA" id="ARBA00004613"/>
    </source>
</evidence>
<evidence type="ECO:0000313" key="9">
    <source>
        <dbReference type="Proteomes" id="UP001163046"/>
    </source>
</evidence>
<feature type="domain" description="Lipase" evidence="6">
    <location>
        <begin position="454"/>
        <end position="528"/>
    </location>
</feature>
<proteinExistence type="inferred from homology"/>
<evidence type="ECO:0000256" key="3">
    <source>
        <dbReference type="ARBA" id="ARBA00022525"/>
    </source>
</evidence>
<keyword evidence="5" id="KW-1133">Transmembrane helix</keyword>
<feature type="domain" description="Lipase" evidence="6">
    <location>
        <begin position="275"/>
        <end position="347"/>
    </location>
</feature>
<evidence type="ECO:0000259" key="6">
    <source>
        <dbReference type="Pfam" id="PF00151"/>
    </source>
</evidence>
<accession>A0A9W9ZL89</accession>
<protein>
    <submittedName>
        <fullName evidence="8">Sortilin</fullName>
    </submittedName>
</protein>
<feature type="domain" description="Lipase" evidence="6">
    <location>
        <begin position="160"/>
        <end position="270"/>
    </location>
</feature>
<feature type="domain" description="Lipase" evidence="6">
    <location>
        <begin position="351"/>
        <end position="452"/>
    </location>
</feature>
<evidence type="ECO:0000256" key="5">
    <source>
        <dbReference type="SAM" id="Phobius"/>
    </source>
</evidence>
<feature type="transmembrane region" description="Helical" evidence="5">
    <location>
        <begin position="139"/>
        <end position="160"/>
    </location>
</feature>
<comment type="subcellular location">
    <subcellularLocation>
        <location evidence="1">Secreted</location>
    </subcellularLocation>
</comment>
<comment type="similarity">
    <text evidence="2 4">Belongs to the AB hydrolase superfamily. Lipase family.</text>
</comment>
<keyword evidence="9" id="KW-1185">Reference proteome</keyword>
<dbReference type="SUPFAM" id="SSF53474">
    <property type="entry name" value="alpha/beta-Hydrolases"/>
    <property type="match status" value="2"/>
</dbReference>
<dbReference type="Pfam" id="PF01477">
    <property type="entry name" value="PLAT"/>
    <property type="match status" value="1"/>
</dbReference>
<dbReference type="Gene3D" id="3.40.50.1820">
    <property type="entry name" value="alpha/beta hydrolase"/>
    <property type="match status" value="4"/>
</dbReference>
<gene>
    <name evidence="8" type="primary">SORT1_1</name>
    <name evidence="8" type="ORF">OS493_028461</name>
</gene>
<dbReference type="AlphaFoldDB" id="A0A9W9ZL89"/>
<dbReference type="InterPro" id="IPR013818">
    <property type="entry name" value="Lipase"/>
</dbReference>
<dbReference type="PANTHER" id="PTHR11610">
    <property type="entry name" value="LIPASE"/>
    <property type="match status" value="1"/>
</dbReference>
<dbReference type="EMBL" id="MU825900">
    <property type="protein sequence ID" value="KAJ7383380.1"/>
    <property type="molecule type" value="Genomic_DNA"/>
</dbReference>
<dbReference type="InterPro" id="IPR029058">
    <property type="entry name" value="AB_hydrolase_fold"/>
</dbReference>
<dbReference type="InterPro" id="IPR001024">
    <property type="entry name" value="PLAT/LH2_dom"/>
</dbReference>
<dbReference type="GO" id="GO:0005615">
    <property type="term" value="C:extracellular space"/>
    <property type="evidence" value="ECO:0007669"/>
    <property type="project" value="TreeGrafter"/>
</dbReference>
<dbReference type="PRINTS" id="PR00821">
    <property type="entry name" value="TAGLIPASE"/>
</dbReference>
<dbReference type="GO" id="GO:0016298">
    <property type="term" value="F:lipase activity"/>
    <property type="evidence" value="ECO:0007669"/>
    <property type="project" value="InterPro"/>
</dbReference>
<feature type="transmembrane region" description="Helical" evidence="5">
    <location>
        <begin position="44"/>
        <end position="64"/>
    </location>
</feature>